<evidence type="ECO:0000313" key="2">
    <source>
        <dbReference type="Proteomes" id="UP000198680"/>
    </source>
</evidence>
<organism evidence="1 2">
    <name type="scientific">Geodermatophilus siccatus</name>
    <dbReference type="NCBI Taxonomy" id="1137991"/>
    <lineage>
        <taxon>Bacteria</taxon>
        <taxon>Bacillati</taxon>
        <taxon>Actinomycetota</taxon>
        <taxon>Actinomycetes</taxon>
        <taxon>Geodermatophilales</taxon>
        <taxon>Geodermatophilaceae</taxon>
        <taxon>Geodermatophilus</taxon>
    </lineage>
</organism>
<accession>A0A1H0A3S8</accession>
<protein>
    <recommendedName>
        <fullName evidence="3">DUF3040 domain-containing protein</fullName>
    </recommendedName>
</protein>
<dbReference type="STRING" id="1137991.SAMN05660642_04483"/>
<dbReference type="RefSeq" id="WP_091223553.1">
    <property type="nucleotide sequence ID" value="NZ_FNHE01000015.1"/>
</dbReference>
<dbReference type="Pfam" id="PF11239">
    <property type="entry name" value="DUF3040"/>
    <property type="match status" value="1"/>
</dbReference>
<evidence type="ECO:0008006" key="3">
    <source>
        <dbReference type="Google" id="ProtNLM"/>
    </source>
</evidence>
<proteinExistence type="predicted"/>
<dbReference type="Proteomes" id="UP000198680">
    <property type="component" value="Unassembled WGS sequence"/>
</dbReference>
<dbReference type="InterPro" id="IPR021401">
    <property type="entry name" value="DUF3040"/>
</dbReference>
<evidence type="ECO:0000313" key="1">
    <source>
        <dbReference type="EMBL" id="SDN27911.1"/>
    </source>
</evidence>
<keyword evidence="2" id="KW-1185">Reference proteome</keyword>
<sequence length="95" mass="9680">MDDDPVLRALGEALARDDPDLAARLAAGPGTLGPPPGRGALWVVVLGAVVVVAAPLLLGPAAFGLMALLVLIGCPFAFSCWLPAGEWRPDDDPPS</sequence>
<name>A0A1H0A3S8_9ACTN</name>
<dbReference type="AlphaFoldDB" id="A0A1H0A3S8"/>
<gene>
    <name evidence="1" type="ORF">SAMN05660642_04483</name>
</gene>
<dbReference type="EMBL" id="FNHE01000015">
    <property type="protein sequence ID" value="SDN27911.1"/>
    <property type="molecule type" value="Genomic_DNA"/>
</dbReference>
<reference evidence="2" key="1">
    <citation type="submission" date="2016-10" db="EMBL/GenBank/DDBJ databases">
        <authorList>
            <person name="Varghese N."/>
            <person name="Submissions S."/>
        </authorList>
    </citation>
    <scope>NUCLEOTIDE SEQUENCE [LARGE SCALE GENOMIC DNA]</scope>
    <source>
        <strain evidence="2">DSM 45419</strain>
    </source>
</reference>